<name>A0ABU4FSX6_9ACTN</name>
<dbReference type="EMBL" id="JAWMAJ010000360">
    <property type="protein sequence ID" value="MDV7223726.1"/>
    <property type="molecule type" value="Genomic_DNA"/>
</dbReference>
<evidence type="ECO:0000313" key="3">
    <source>
        <dbReference type="Proteomes" id="UP001187346"/>
    </source>
</evidence>
<proteinExistence type="predicted"/>
<reference evidence="2 3" key="1">
    <citation type="submission" date="2023-10" db="EMBL/GenBank/DDBJ databases">
        <title>Characterization of rhizosphere-enriched actinobacteria from wheat plants lab-grown on chernevaya soil.</title>
        <authorList>
            <person name="Tikhonova E.N."/>
            <person name="Konopkin A."/>
            <person name="Kravchenko I.K."/>
        </authorList>
    </citation>
    <scope>NUCLEOTIDE SEQUENCE [LARGE SCALE GENOMIC DNA]</scope>
    <source>
        <strain evidence="2 3">RR29</strain>
    </source>
</reference>
<protein>
    <recommendedName>
        <fullName evidence="4">Secreted protein</fullName>
    </recommendedName>
</protein>
<comment type="caution">
    <text evidence="2">The sequence shown here is derived from an EMBL/GenBank/DDBJ whole genome shotgun (WGS) entry which is preliminary data.</text>
</comment>
<dbReference type="Proteomes" id="UP001187346">
    <property type="component" value="Unassembled WGS sequence"/>
</dbReference>
<evidence type="ECO:0008006" key="4">
    <source>
        <dbReference type="Google" id="ProtNLM"/>
    </source>
</evidence>
<sequence length="213" mass="22879">MAKRLFAVALATGVMSTGLLAAGATDASAIATKTYTKPYSKSANFYSKPLGRCVKTTLSGKVTFKHYYYKQKGAISDAFLGVKLINPTMRTTVLTKCTGGKKATVTKMAMTQRWYESTKCKLNVAIAAGYQWTVAVTPTVECGKRKAGTRATTYAVKANNYTQSNSGRPVGFNGEVHIKYNTALCLSARTTVTAYINNKSDSGTNTIKACVKV</sequence>
<keyword evidence="1" id="KW-0732">Signal</keyword>
<evidence type="ECO:0000256" key="1">
    <source>
        <dbReference type="SAM" id="SignalP"/>
    </source>
</evidence>
<dbReference type="RefSeq" id="WP_043258368.1">
    <property type="nucleotide sequence ID" value="NZ_JAPEMW010000001.1"/>
</dbReference>
<keyword evidence="3" id="KW-1185">Reference proteome</keyword>
<evidence type="ECO:0000313" key="2">
    <source>
        <dbReference type="EMBL" id="MDV7223726.1"/>
    </source>
</evidence>
<accession>A0ABU4FSX6</accession>
<organism evidence="2 3">
    <name type="scientific">Streptomyces prunicolor</name>
    <dbReference type="NCBI Taxonomy" id="67348"/>
    <lineage>
        <taxon>Bacteria</taxon>
        <taxon>Bacillati</taxon>
        <taxon>Actinomycetota</taxon>
        <taxon>Actinomycetes</taxon>
        <taxon>Kitasatosporales</taxon>
        <taxon>Streptomycetaceae</taxon>
        <taxon>Streptomyces</taxon>
    </lineage>
</organism>
<feature type="signal peptide" evidence="1">
    <location>
        <begin position="1"/>
        <end position="21"/>
    </location>
</feature>
<feature type="chain" id="PRO_5045175323" description="Secreted protein" evidence="1">
    <location>
        <begin position="22"/>
        <end position="213"/>
    </location>
</feature>
<gene>
    <name evidence="2" type="ORF">R5A26_48220</name>
</gene>